<gene>
    <name evidence="2" type="ORF">EJP82_16120</name>
</gene>
<sequence>MLTIAGILIAVAIIIAIDVPVLLRKKLHKELWLFSFLLCLGTVLGIVQALHIQIANPMDWLIMVYKPVADLVETWLK</sequence>
<evidence type="ECO:0000313" key="3">
    <source>
        <dbReference type="Proteomes" id="UP000279446"/>
    </source>
</evidence>
<comment type="caution">
    <text evidence="2">The sequence shown here is derived from an EMBL/GenBank/DDBJ whole genome shotgun (WGS) entry which is preliminary data.</text>
</comment>
<evidence type="ECO:0008006" key="4">
    <source>
        <dbReference type="Google" id="ProtNLM"/>
    </source>
</evidence>
<keyword evidence="1" id="KW-0812">Transmembrane</keyword>
<dbReference type="Proteomes" id="UP000279446">
    <property type="component" value="Unassembled WGS sequence"/>
</dbReference>
<accession>A0A433Y6Y1</accession>
<reference evidence="2 3" key="1">
    <citation type="submission" date="2018-12" db="EMBL/GenBank/DDBJ databases">
        <authorList>
            <person name="Sun L."/>
            <person name="Chen Z."/>
        </authorList>
    </citation>
    <scope>NUCLEOTIDE SEQUENCE [LARGE SCALE GENOMIC DNA]</scope>
    <source>
        <strain evidence="2 3">DSM 15890</strain>
    </source>
</reference>
<dbReference type="OrthoDB" id="2440830at2"/>
<dbReference type="AlphaFoldDB" id="A0A433Y6Y1"/>
<dbReference type="RefSeq" id="WP_127193097.1">
    <property type="nucleotide sequence ID" value="NZ_JAUSSS010000004.1"/>
</dbReference>
<evidence type="ECO:0000313" key="2">
    <source>
        <dbReference type="EMBL" id="RUT45205.1"/>
    </source>
</evidence>
<evidence type="ECO:0000256" key="1">
    <source>
        <dbReference type="SAM" id="Phobius"/>
    </source>
</evidence>
<keyword evidence="1" id="KW-1133">Transmembrane helix</keyword>
<feature type="transmembrane region" description="Helical" evidence="1">
    <location>
        <begin position="6"/>
        <end position="24"/>
    </location>
</feature>
<keyword evidence="3" id="KW-1185">Reference proteome</keyword>
<proteinExistence type="predicted"/>
<feature type="transmembrane region" description="Helical" evidence="1">
    <location>
        <begin position="31"/>
        <end position="54"/>
    </location>
</feature>
<organism evidence="2 3">
    <name type="scientific">Paenibacillus anaericanus</name>
    <dbReference type="NCBI Taxonomy" id="170367"/>
    <lineage>
        <taxon>Bacteria</taxon>
        <taxon>Bacillati</taxon>
        <taxon>Bacillota</taxon>
        <taxon>Bacilli</taxon>
        <taxon>Bacillales</taxon>
        <taxon>Paenibacillaceae</taxon>
        <taxon>Paenibacillus</taxon>
    </lineage>
</organism>
<name>A0A433Y6Y1_9BACL</name>
<dbReference type="EMBL" id="RZNY01000013">
    <property type="protein sequence ID" value="RUT45205.1"/>
    <property type="molecule type" value="Genomic_DNA"/>
</dbReference>
<protein>
    <recommendedName>
        <fullName evidence="4">Stage III sporulation protein AF</fullName>
    </recommendedName>
</protein>
<keyword evidence="1" id="KW-0472">Membrane</keyword>